<feature type="compositionally biased region" description="Low complexity" evidence="1">
    <location>
        <begin position="27"/>
        <end position="39"/>
    </location>
</feature>
<keyword evidence="4" id="KW-1185">Reference proteome</keyword>
<protein>
    <submittedName>
        <fullName evidence="3">Uncharacterized protein</fullName>
    </submittedName>
</protein>
<dbReference type="OrthoDB" id="3699702at2"/>
<name>A0A1H6DSX2_9ACTN</name>
<dbReference type="AlphaFoldDB" id="A0A1H6DSX2"/>
<evidence type="ECO:0000256" key="2">
    <source>
        <dbReference type="SAM" id="SignalP"/>
    </source>
</evidence>
<dbReference type="RefSeq" id="WP_160150371.1">
    <property type="nucleotide sequence ID" value="NZ_FNVT01000006.1"/>
</dbReference>
<keyword evidence="2" id="KW-0732">Signal</keyword>
<feature type="signal peptide" evidence="2">
    <location>
        <begin position="1"/>
        <end position="22"/>
    </location>
</feature>
<evidence type="ECO:0000313" key="3">
    <source>
        <dbReference type="EMBL" id="SEG88349.1"/>
    </source>
</evidence>
<feature type="chain" id="PRO_5039362756" evidence="2">
    <location>
        <begin position="23"/>
        <end position="155"/>
    </location>
</feature>
<reference evidence="3 4" key="1">
    <citation type="submission" date="2016-10" db="EMBL/GenBank/DDBJ databases">
        <authorList>
            <person name="de Groot N.N."/>
        </authorList>
    </citation>
    <scope>NUCLEOTIDE SEQUENCE [LARGE SCALE GENOMIC DNA]</scope>
    <source>
        <strain evidence="3 4">CGMCC 4.7037</strain>
    </source>
</reference>
<dbReference type="Proteomes" id="UP000236732">
    <property type="component" value="Unassembled WGS sequence"/>
</dbReference>
<dbReference type="PROSITE" id="PS51257">
    <property type="entry name" value="PROKAR_LIPOPROTEIN"/>
    <property type="match status" value="1"/>
</dbReference>
<organism evidence="3 4">
    <name type="scientific">Nonomuraea solani</name>
    <dbReference type="NCBI Taxonomy" id="1144553"/>
    <lineage>
        <taxon>Bacteria</taxon>
        <taxon>Bacillati</taxon>
        <taxon>Actinomycetota</taxon>
        <taxon>Actinomycetes</taxon>
        <taxon>Streptosporangiales</taxon>
        <taxon>Streptosporangiaceae</taxon>
        <taxon>Nonomuraea</taxon>
    </lineage>
</organism>
<evidence type="ECO:0000256" key="1">
    <source>
        <dbReference type="SAM" id="MobiDB-lite"/>
    </source>
</evidence>
<feature type="compositionally biased region" description="Pro residues" evidence="1">
    <location>
        <begin position="40"/>
        <end position="50"/>
    </location>
</feature>
<proteinExistence type="predicted"/>
<evidence type="ECO:0000313" key="4">
    <source>
        <dbReference type="Proteomes" id="UP000236732"/>
    </source>
</evidence>
<gene>
    <name evidence="3" type="ORF">SAMN05444920_106226</name>
</gene>
<accession>A0A1H6DSX2</accession>
<feature type="region of interest" description="Disordered" evidence="1">
    <location>
        <begin position="19"/>
        <end position="60"/>
    </location>
</feature>
<sequence length="155" mass="16177">MRRLLPVLALCALAGCGSPAPAPPAAAPSNTPATSTPAATPTPAPTPTSTPSPSRKPTTKVKDCYDADCLLKLSRPVTIRLNAKKFYYPKFEIVAVSAKTITYVVEYPHGGGAQQVLGKGGSSGFGFRDRPTVEVTLVSIRKGQALLSISPRKDG</sequence>
<dbReference type="EMBL" id="FNVT01000006">
    <property type="protein sequence ID" value="SEG88349.1"/>
    <property type="molecule type" value="Genomic_DNA"/>
</dbReference>